<evidence type="ECO:0000313" key="3">
    <source>
        <dbReference type="Proteomes" id="UP001634394"/>
    </source>
</evidence>
<dbReference type="Proteomes" id="UP001634394">
    <property type="component" value="Unassembled WGS sequence"/>
</dbReference>
<evidence type="ECO:0000313" key="2">
    <source>
        <dbReference type="EMBL" id="KAL3836454.1"/>
    </source>
</evidence>
<sequence>TQNNTYASILATASSRSTLTTNSISISIETNATNTSTNTISTDGPNGDLIVCTTAGISNNGSTMKHSSTSH</sequence>
<dbReference type="EMBL" id="JBJQND010000018">
    <property type="protein sequence ID" value="KAL3836364.1"/>
    <property type="molecule type" value="Genomic_DNA"/>
</dbReference>
<name>A0ABD3THD4_SINWO</name>
<keyword evidence="3" id="KW-1185">Reference proteome</keyword>
<evidence type="ECO:0000313" key="1">
    <source>
        <dbReference type="EMBL" id="KAL3836364.1"/>
    </source>
</evidence>
<accession>A0ABD3THD4</accession>
<feature type="non-terminal residue" evidence="2">
    <location>
        <position position="71"/>
    </location>
</feature>
<protein>
    <submittedName>
        <fullName evidence="2">Uncharacterized protein</fullName>
    </submittedName>
</protein>
<feature type="non-terminal residue" evidence="2">
    <location>
        <position position="1"/>
    </location>
</feature>
<dbReference type="EMBL" id="JBJQND010000018">
    <property type="protein sequence ID" value="KAL3836454.1"/>
    <property type="molecule type" value="Genomic_DNA"/>
</dbReference>
<proteinExistence type="predicted"/>
<dbReference type="AlphaFoldDB" id="A0ABD3THD4"/>
<comment type="caution">
    <text evidence="2">The sequence shown here is derived from an EMBL/GenBank/DDBJ whole genome shotgun (WGS) entry which is preliminary data.</text>
</comment>
<reference evidence="2 3" key="1">
    <citation type="submission" date="2024-11" db="EMBL/GenBank/DDBJ databases">
        <title>Chromosome-level genome assembly of the freshwater bivalve Anodonta woodiana.</title>
        <authorList>
            <person name="Chen X."/>
        </authorList>
    </citation>
    <scope>NUCLEOTIDE SEQUENCE [LARGE SCALE GENOMIC DNA]</scope>
    <source>
        <strain evidence="2">MN2024</strain>
        <tissue evidence="2">Gills</tissue>
    </source>
</reference>
<organism evidence="2 3">
    <name type="scientific">Sinanodonta woodiana</name>
    <name type="common">Chinese pond mussel</name>
    <name type="synonym">Anodonta woodiana</name>
    <dbReference type="NCBI Taxonomy" id="1069815"/>
    <lineage>
        <taxon>Eukaryota</taxon>
        <taxon>Metazoa</taxon>
        <taxon>Spiralia</taxon>
        <taxon>Lophotrochozoa</taxon>
        <taxon>Mollusca</taxon>
        <taxon>Bivalvia</taxon>
        <taxon>Autobranchia</taxon>
        <taxon>Heteroconchia</taxon>
        <taxon>Palaeoheterodonta</taxon>
        <taxon>Unionida</taxon>
        <taxon>Unionoidea</taxon>
        <taxon>Unionidae</taxon>
        <taxon>Unioninae</taxon>
        <taxon>Sinanodonta</taxon>
    </lineage>
</organism>
<gene>
    <name evidence="1" type="ORF">ACJMK2_021797</name>
    <name evidence="2" type="ORF">ACJMK2_021886</name>
</gene>